<gene>
    <name evidence="2" type="ORF">FQA47_011455</name>
</gene>
<reference evidence="2" key="1">
    <citation type="journal article" name="BMC Genomics">
        <title>Long-read sequencing and de novo genome assembly of marine medaka (Oryzias melastigma).</title>
        <authorList>
            <person name="Liang P."/>
            <person name="Saqib H.S.A."/>
            <person name="Ni X."/>
            <person name="Shen Y."/>
        </authorList>
    </citation>
    <scope>NUCLEOTIDE SEQUENCE</scope>
    <source>
        <strain evidence="2">Bigg-433</strain>
    </source>
</reference>
<evidence type="ECO:0000256" key="1">
    <source>
        <dbReference type="SAM" id="MobiDB-lite"/>
    </source>
</evidence>
<feature type="compositionally biased region" description="Polar residues" evidence="1">
    <location>
        <begin position="11"/>
        <end position="43"/>
    </location>
</feature>
<accession>A0A834KU70</accession>
<evidence type="ECO:0000313" key="2">
    <source>
        <dbReference type="EMBL" id="KAF6734077.1"/>
    </source>
</evidence>
<dbReference type="EMBL" id="WKFB01000145">
    <property type="protein sequence ID" value="KAF6734077.1"/>
    <property type="molecule type" value="Genomic_DNA"/>
</dbReference>
<dbReference type="AlphaFoldDB" id="A0A834KU70"/>
<feature type="region of interest" description="Disordered" evidence="1">
    <location>
        <begin position="1"/>
        <end position="43"/>
    </location>
</feature>
<comment type="caution">
    <text evidence="2">The sequence shown here is derived from an EMBL/GenBank/DDBJ whole genome shotgun (WGS) entry which is preliminary data.</text>
</comment>
<evidence type="ECO:0000313" key="3">
    <source>
        <dbReference type="Proteomes" id="UP000646548"/>
    </source>
</evidence>
<proteinExistence type="predicted"/>
<dbReference type="Proteomes" id="UP000646548">
    <property type="component" value="Unassembled WGS sequence"/>
</dbReference>
<organism evidence="2 3">
    <name type="scientific">Oryzias melastigma</name>
    <name type="common">Marine medaka</name>
    <dbReference type="NCBI Taxonomy" id="30732"/>
    <lineage>
        <taxon>Eukaryota</taxon>
        <taxon>Metazoa</taxon>
        <taxon>Chordata</taxon>
        <taxon>Craniata</taxon>
        <taxon>Vertebrata</taxon>
        <taxon>Euteleostomi</taxon>
        <taxon>Actinopterygii</taxon>
        <taxon>Neopterygii</taxon>
        <taxon>Teleostei</taxon>
        <taxon>Neoteleostei</taxon>
        <taxon>Acanthomorphata</taxon>
        <taxon>Ovalentaria</taxon>
        <taxon>Atherinomorphae</taxon>
        <taxon>Beloniformes</taxon>
        <taxon>Adrianichthyidae</taxon>
        <taxon>Oryziinae</taxon>
        <taxon>Oryzias</taxon>
    </lineage>
</organism>
<protein>
    <submittedName>
        <fullName evidence="2">Uncharacterized protein</fullName>
    </submittedName>
</protein>
<sequence length="105" mass="11708">MGQREFKRTGSIRNTLQVSAQTLQLTRPGSSSTQEQQQNGRTLRSLVQTQHSVSCRNVRTSKQLMSGICQCCVTSQEDGQTPCREDVLFHSSEMPFALSKLTKST</sequence>
<name>A0A834KU70_ORYME</name>